<dbReference type="InterPro" id="IPR007197">
    <property type="entry name" value="rSAM"/>
</dbReference>
<evidence type="ECO:0000313" key="7">
    <source>
        <dbReference type="EMBL" id="MBA2880365.1"/>
    </source>
</evidence>
<organism evidence="7 8">
    <name type="scientific">Desulfosalsimonas propionicica</name>
    <dbReference type="NCBI Taxonomy" id="332175"/>
    <lineage>
        <taxon>Bacteria</taxon>
        <taxon>Pseudomonadati</taxon>
        <taxon>Thermodesulfobacteriota</taxon>
        <taxon>Desulfobacteria</taxon>
        <taxon>Desulfobacterales</taxon>
        <taxon>Desulfosalsimonadaceae</taxon>
        <taxon>Desulfosalsimonas</taxon>
    </lineage>
</organism>
<keyword evidence="8" id="KW-1185">Reference proteome</keyword>
<dbReference type="SMART" id="SM00729">
    <property type="entry name" value="Elp3"/>
    <property type="match status" value="1"/>
</dbReference>
<feature type="domain" description="Elp3/MiaA/NifB-like radical SAM core" evidence="6">
    <location>
        <begin position="260"/>
        <end position="465"/>
    </location>
</feature>
<name>A0A7W0C713_9BACT</name>
<protein>
    <recommendedName>
        <fullName evidence="6">Elp3/MiaA/NifB-like radical SAM core domain-containing protein</fullName>
    </recommendedName>
</protein>
<gene>
    <name evidence="7" type="ORF">HNR65_000672</name>
</gene>
<dbReference type="GO" id="GO:0046872">
    <property type="term" value="F:metal ion binding"/>
    <property type="evidence" value="ECO:0007669"/>
    <property type="project" value="UniProtKB-KW"/>
</dbReference>
<dbReference type="GO" id="GO:0005829">
    <property type="term" value="C:cytosol"/>
    <property type="evidence" value="ECO:0007669"/>
    <property type="project" value="TreeGrafter"/>
</dbReference>
<keyword evidence="3" id="KW-0479">Metal-binding</keyword>
<evidence type="ECO:0000256" key="2">
    <source>
        <dbReference type="ARBA" id="ARBA00022691"/>
    </source>
</evidence>
<dbReference type="Proteomes" id="UP000525298">
    <property type="component" value="Unassembled WGS sequence"/>
</dbReference>
<dbReference type="GO" id="GO:0003824">
    <property type="term" value="F:catalytic activity"/>
    <property type="evidence" value="ECO:0007669"/>
    <property type="project" value="InterPro"/>
</dbReference>
<dbReference type="Gene3D" id="3.80.30.20">
    <property type="entry name" value="tm_1862 like domain"/>
    <property type="match status" value="1"/>
</dbReference>
<evidence type="ECO:0000259" key="6">
    <source>
        <dbReference type="SMART" id="SM00729"/>
    </source>
</evidence>
<comment type="cofactor">
    <cofactor evidence="1">
        <name>[4Fe-4S] cluster</name>
        <dbReference type="ChEBI" id="CHEBI:49883"/>
    </cofactor>
</comment>
<dbReference type="GO" id="GO:0051536">
    <property type="term" value="F:iron-sulfur cluster binding"/>
    <property type="evidence" value="ECO:0007669"/>
    <property type="project" value="UniProtKB-KW"/>
</dbReference>
<dbReference type="InterPro" id="IPR023404">
    <property type="entry name" value="rSAM_horseshoe"/>
</dbReference>
<dbReference type="SFLD" id="SFLDS00029">
    <property type="entry name" value="Radical_SAM"/>
    <property type="match status" value="1"/>
</dbReference>
<reference evidence="7 8" key="1">
    <citation type="submission" date="2020-07" db="EMBL/GenBank/DDBJ databases">
        <title>Genomic Encyclopedia of Type Strains, Phase IV (KMG-IV): sequencing the most valuable type-strain genomes for metagenomic binning, comparative biology and taxonomic classification.</title>
        <authorList>
            <person name="Goeker M."/>
        </authorList>
    </citation>
    <scope>NUCLEOTIDE SEQUENCE [LARGE SCALE GENOMIC DNA]</scope>
    <source>
        <strain evidence="7 8">DSM 17721</strain>
    </source>
</reference>
<dbReference type="AlphaFoldDB" id="A0A7W0C713"/>
<evidence type="ECO:0000256" key="3">
    <source>
        <dbReference type="ARBA" id="ARBA00022723"/>
    </source>
</evidence>
<dbReference type="PANTHER" id="PTHR43409:SF7">
    <property type="entry name" value="BLL1977 PROTEIN"/>
    <property type="match status" value="1"/>
</dbReference>
<dbReference type="SUPFAM" id="SSF102114">
    <property type="entry name" value="Radical SAM enzymes"/>
    <property type="match status" value="1"/>
</dbReference>
<dbReference type="RefSeq" id="WP_232364624.1">
    <property type="nucleotide sequence ID" value="NZ_JACDUS010000001.1"/>
</dbReference>
<keyword evidence="5" id="KW-0411">Iron-sulfur</keyword>
<dbReference type="EMBL" id="JACDUS010000001">
    <property type="protein sequence ID" value="MBA2880365.1"/>
    <property type="molecule type" value="Genomic_DNA"/>
</dbReference>
<dbReference type="PANTHER" id="PTHR43409">
    <property type="entry name" value="ANAEROBIC MAGNESIUM-PROTOPORPHYRIN IX MONOMETHYL ESTER CYCLASE-RELATED"/>
    <property type="match status" value="1"/>
</dbReference>
<sequence length="525" mass="57863">MTKMSDSWIALIYPPVAKPAEPPAGIARLAGALRAGGVDCRVIDANISGLCHLLNTVLPQNDTWSARAFKHRDNHLHALRDPAVYARPDAYSRALSDLGRLLHNAGQSTAARPGLADFTHARFSPVNSADLRKAAQRPQDNPFHDYYQNHLAAEVLESGPCVAGISINYLSQALCGFALIGVLRQLRPDLRIVLGGGLITSWMRQPGWKNPFEGLVDALICGPGEKALLEMAGCRDTGKLPAPLPDYTDLTANFYLSPGFVLPYSASDGCWWRKCAFCPEKAEKSPFRPVARSTAAAQLRHLTQQLQPRLIHLLDNAISPALLGQMVHTPPGAPWYGFVRMGPPLDDPDFCCNLAASGCVMLKLGLESGSQEVIDHLEKGINLKTASKVLKNLARAGIAAYVYLLFGTPAETRAKAFQTLEFTAAHSPYIDFLNMAVFNLPAHSPEAETLESRNFYKGDLALYRDFDHPFGWHRPQVRGFLEKTFKKHPAIRPIVRRDPPVFGANHAPFFIRAFEHPKKRRTMPC</sequence>
<dbReference type="InterPro" id="IPR051198">
    <property type="entry name" value="BchE-like"/>
</dbReference>
<evidence type="ECO:0000256" key="5">
    <source>
        <dbReference type="ARBA" id="ARBA00023014"/>
    </source>
</evidence>
<comment type="caution">
    <text evidence="7">The sequence shown here is derived from an EMBL/GenBank/DDBJ whole genome shotgun (WGS) entry which is preliminary data.</text>
</comment>
<evidence type="ECO:0000256" key="1">
    <source>
        <dbReference type="ARBA" id="ARBA00001966"/>
    </source>
</evidence>
<dbReference type="InterPro" id="IPR006638">
    <property type="entry name" value="Elp3/MiaA/NifB-like_rSAM"/>
</dbReference>
<dbReference type="InterPro" id="IPR058240">
    <property type="entry name" value="rSAM_sf"/>
</dbReference>
<evidence type="ECO:0000256" key="4">
    <source>
        <dbReference type="ARBA" id="ARBA00023004"/>
    </source>
</evidence>
<proteinExistence type="predicted"/>
<evidence type="ECO:0000313" key="8">
    <source>
        <dbReference type="Proteomes" id="UP000525298"/>
    </source>
</evidence>
<accession>A0A7W0C713</accession>
<dbReference type="SFLD" id="SFLDG01082">
    <property type="entry name" value="B12-binding_domain_containing"/>
    <property type="match status" value="1"/>
</dbReference>
<keyword evidence="4" id="KW-0408">Iron</keyword>
<keyword evidence="2" id="KW-0949">S-adenosyl-L-methionine</keyword>